<keyword evidence="3" id="KW-1185">Reference proteome</keyword>
<dbReference type="AlphaFoldDB" id="A0A3B5QRF4"/>
<evidence type="ECO:0000313" key="3">
    <source>
        <dbReference type="Proteomes" id="UP000002852"/>
    </source>
</evidence>
<dbReference type="GO" id="GO:0005634">
    <property type="term" value="C:nucleus"/>
    <property type="evidence" value="ECO:0007669"/>
    <property type="project" value="TreeGrafter"/>
</dbReference>
<dbReference type="Proteomes" id="UP000002852">
    <property type="component" value="Unassembled WGS sequence"/>
</dbReference>
<dbReference type="OMA" id="WHCAASI"/>
<dbReference type="InterPro" id="IPR006652">
    <property type="entry name" value="Kelch_1"/>
</dbReference>
<accession>A0A3B5QRF4</accession>
<reference evidence="3" key="2">
    <citation type="journal article" date="2013" name="Nat. Genet.">
        <title>The genome of the platyfish, Xiphophorus maculatus, provides insights into evolutionary adaptation and several complex traits.</title>
        <authorList>
            <person name="Schartl M."/>
            <person name="Walter R.B."/>
            <person name="Shen Y."/>
            <person name="Garcia T."/>
            <person name="Catchen J."/>
            <person name="Amores A."/>
            <person name="Braasch I."/>
            <person name="Chalopin D."/>
            <person name="Volff J.N."/>
            <person name="Lesch K.P."/>
            <person name="Bisazza A."/>
            <person name="Minx P."/>
            <person name="Hillier L."/>
            <person name="Wilson R.K."/>
            <person name="Fuerstenberg S."/>
            <person name="Boore J."/>
            <person name="Searle S."/>
            <person name="Postlethwait J.H."/>
            <person name="Warren W.C."/>
        </authorList>
    </citation>
    <scope>NUCLEOTIDE SEQUENCE [LARGE SCALE GENOMIC DNA]</scope>
    <source>
        <strain evidence="3">JP 163 A</strain>
    </source>
</reference>
<dbReference type="STRING" id="8083.ENSXMAP00000033738"/>
<sequence length="180" mass="19761">MEVPRCCHASSVIDGKILVSGGYINNAYSRAVCAYDPSTDTWQDKNSLSTPRGWHCAASIGDRAYVIGGSQLGGRGERVDVLVVESYNPHSSQWSYCAPLHTGVSTAGISILNNKIYLLGGWNEGEKNDNLLSSLQTVFYHKGTFCKIIFTKFCKFWTPKIIFCGCPGIQALIVEQNKKT</sequence>
<dbReference type="InterPro" id="IPR015915">
    <property type="entry name" value="Kelch-typ_b-propeller"/>
</dbReference>
<dbReference type="Ensembl" id="ENSXMAT00000030258.1">
    <property type="protein sequence ID" value="ENSXMAP00000033738.1"/>
    <property type="gene ID" value="ENSXMAG00000022814.1"/>
</dbReference>
<reference evidence="3" key="1">
    <citation type="submission" date="2012-01" db="EMBL/GenBank/DDBJ databases">
        <authorList>
            <person name="Walter R."/>
            <person name="Schartl M."/>
            <person name="Warren W."/>
        </authorList>
    </citation>
    <scope>NUCLEOTIDE SEQUENCE [LARGE SCALE GENOMIC DNA]</scope>
    <source>
        <strain evidence="3">JP 163 A</strain>
    </source>
</reference>
<reference evidence="2" key="4">
    <citation type="submission" date="2025-09" db="UniProtKB">
        <authorList>
            <consortium name="Ensembl"/>
        </authorList>
    </citation>
    <scope>IDENTIFICATION</scope>
    <source>
        <strain evidence="2">JP 163 A</strain>
    </source>
</reference>
<dbReference type="GeneTree" id="ENSGT00940000158352"/>
<keyword evidence="1" id="KW-0880">Kelch repeat</keyword>
<dbReference type="SUPFAM" id="SSF117281">
    <property type="entry name" value="Kelch motif"/>
    <property type="match status" value="1"/>
</dbReference>
<dbReference type="InParanoid" id="A0A3B5QRF4"/>
<dbReference type="PANTHER" id="PTHR45632:SF29">
    <property type="entry name" value="KELCH-LIKE PROTEIN 31"/>
    <property type="match status" value="1"/>
</dbReference>
<protein>
    <submittedName>
        <fullName evidence="2">Uncharacterized protein</fullName>
    </submittedName>
</protein>
<name>A0A3B5QRF4_XIPMA</name>
<evidence type="ECO:0000256" key="1">
    <source>
        <dbReference type="ARBA" id="ARBA00022441"/>
    </source>
</evidence>
<dbReference type="Gene3D" id="2.120.10.80">
    <property type="entry name" value="Kelch-type beta propeller"/>
    <property type="match status" value="1"/>
</dbReference>
<dbReference type="PANTHER" id="PTHR45632">
    <property type="entry name" value="LD33804P"/>
    <property type="match status" value="1"/>
</dbReference>
<dbReference type="Pfam" id="PF01344">
    <property type="entry name" value="Kelch_1"/>
    <property type="match status" value="1"/>
</dbReference>
<dbReference type="SMART" id="SM00612">
    <property type="entry name" value="Kelch"/>
    <property type="match status" value="2"/>
</dbReference>
<reference evidence="2" key="3">
    <citation type="submission" date="2025-08" db="UniProtKB">
        <authorList>
            <consortium name="Ensembl"/>
        </authorList>
    </citation>
    <scope>IDENTIFICATION</scope>
    <source>
        <strain evidence="2">JP 163 A</strain>
    </source>
</reference>
<proteinExistence type="predicted"/>
<organism evidence="2 3">
    <name type="scientific">Xiphophorus maculatus</name>
    <name type="common">Southern platyfish</name>
    <name type="synonym">Platypoecilus maculatus</name>
    <dbReference type="NCBI Taxonomy" id="8083"/>
    <lineage>
        <taxon>Eukaryota</taxon>
        <taxon>Metazoa</taxon>
        <taxon>Chordata</taxon>
        <taxon>Craniata</taxon>
        <taxon>Vertebrata</taxon>
        <taxon>Euteleostomi</taxon>
        <taxon>Actinopterygii</taxon>
        <taxon>Neopterygii</taxon>
        <taxon>Teleostei</taxon>
        <taxon>Neoteleostei</taxon>
        <taxon>Acanthomorphata</taxon>
        <taxon>Ovalentaria</taxon>
        <taxon>Atherinomorphae</taxon>
        <taxon>Cyprinodontiformes</taxon>
        <taxon>Poeciliidae</taxon>
        <taxon>Poeciliinae</taxon>
        <taxon>Xiphophorus</taxon>
    </lineage>
</organism>
<evidence type="ECO:0000313" key="2">
    <source>
        <dbReference type="Ensembl" id="ENSXMAP00000033738.1"/>
    </source>
</evidence>